<proteinExistence type="predicted"/>
<evidence type="ECO:0000313" key="3">
    <source>
        <dbReference type="Proteomes" id="UP000502608"/>
    </source>
</evidence>
<dbReference type="AlphaFoldDB" id="A0A6G9QPX2"/>
<geneLocation type="plasmid" evidence="2 3">
    <name>pPN3F2_2</name>
</geneLocation>
<accession>A0A6G9QPX2</accession>
<reference evidence="2 3" key="1">
    <citation type="submission" date="2020-03" db="EMBL/GenBank/DDBJ databases">
        <title>Complete genome sequence of Shewanella sp.</title>
        <authorList>
            <person name="Kim Y.-S."/>
            <person name="Kim S.-J."/>
            <person name="Jung H.-K."/>
            <person name="Kim K.-H."/>
        </authorList>
    </citation>
    <scope>NUCLEOTIDE SEQUENCE [LARGE SCALE GENOMIC DNA]</scope>
    <source>
        <strain evidence="2 3">PN3F2</strain>
        <plasmid evidence="2 3">pPN3F2_2</plasmid>
    </source>
</reference>
<dbReference type="InterPro" id="IPR031339">
    <property type="entry name" value="DUF4942"/>
</dbReference>
<dbReference type="RefSeq" id="WP_167680468.1">
    <property type="nucleotide sequence ID" value="NZ_CP050315.1"/>
</dbReference>
<evidence type="ECO:0000259" key="1">
    <source>
        <dbReference type="Pfam" id="PF13708"/>
    </source>
</evidence>
<name>A0A6G9QPX2_9GAMM</name>
<gene>
    <name evidence="2" type="ORF">HBH39_19390</name>
</gene>
<dbReference type="EMBL" id="CP050315">
    <property type="protein sequence ID" value="QIR16640.1"/>
    <property type="molecule type" value="Genomic_DNA"/>
</dbReference>
<sequence>MLNAMSMNESELSMHQHHEHALACVPQQIAGLSVFKNPDAQSISNLITSYQTDVKRIETMLAVLKSSDAVFALNYLQSGPRNWVRTSLSSIDEALKGLSADYWKKALDLTDVLDHMTAESRIQWQENIAGWEVPLFEQETVITTILDLLTNRDKFLAQKVEGIFKSLSKVHVTNSPSGFTQRFIIENILSSTYRKEAIDDLRQLIAKFMGREISRMRDMNTGSIIENAWKNDTGKWLEMDGGALKFKVFKKQTIHIEIHPDIAWRLNEILAVLHPHAIPQEFKTRKAGKKIKDFQLTQHLLSNDLLNMVASLVPTRIWDKTGYEPRVTGCKENSVSTRYYNDNNAQVKELDSFLASCGAVRINKFSQEWQFEYDFLSIRDEIVRVGKAPEHISHQYFPTPTDLALEVLERLEIVSTDTILEPSAGQAGLAKHLKGCGKSVTCVEVSKLNSLVLEAIGFDAVVNQDFIQYANNAPKFDKIAMNPPFSAGRAKLHVETAMELLSKTGAKLVAIVPPTLKNKLNADGYDISWSATLHNRFENTGVTVCIVEITKL</sequence>
<feature type="domain" description="DUF4942" evidence="1">
    <location>
        <begin position="98"/>
        <end position="272"/>
    </location>
</feature>
<dbReference type="KEGG" id="saes:HBH39_19390"/>
<keyword evidence="2" id="KW-0614">Plasmid</keyword>
<evidence type="ECO:0000313" key="2">
    <source>
        <dbReference type="EMBL" id="QIR16640.1"/>
    </source>
</evidence>
<organism evidence="2 3">
    <name type="scientific">Shewanella aestuarii</name>
    <dbReference type="NCBI Taxonomy" id="1028752"/>
    <lineage>
        <taxon>Bacteria</taxon>
        <taxon>Pseudomonadati</taxon>
        <taxon>Pseudomonadota</taxon>
        <taxon>Gammaproteobacteria</taxon>
        <taxon>Alteromonadales</taxon>
        <taxon>Shewanellaceae</taxon>
        <taxon>Shewanella</taxon>
    </lineage>
</organism>
<dbReference type="Pfam" id="PF13708">
    <property type="entry name" value="DUF4942"/>
    <property type="match status" value="1"/>
</dbReference>
<dbReference type="Proteomes" id="UP000502608">
    <property type="component" value="Plasmid pPN3F2_2"/>
</dbReference>
<dbReference type="SUPFAM" id="SSF53335">
    <property type="entry name" value="S-adenosyl-L-methionine-dependent methyltransferases"/>
    <property type="match status" value="1"/>
</dbReference>
<dbReference type="Gene3D" id="3.40.50.150">
    <property type="entry name" value="Vaccinia Virus protein VP39"/>
    <property type="match status" value="1"/>
</dbReference>
<keyword evidence="3" id="KW-1185">Reference proteome</keyword>
<dbReference type="InterPro" id="IPR029063">
    <property type="entry name" value="SAM-dependent_MTases_sf"/>
</dbReference>
<protein>
    <submittedName>
        <fullName evidence="2">DUF4942 domain-containing protein</fullName>
    </submittedName>
</protein>